<dbReference type="Proteomes" id="UP000182725">
    <property type="component" value="Unassembled WGS sequence"/>
</dbReference>
<feature type="compositionally biased region" description="Low complexity" evidence="1">
    <location>
        <begin position="178"/>
        <end position="189"/>
    </location>
</feature>
<evidence type="ECO:0000313" key="2">
    <source>
        <dbReference type="EMBL" id="SEF12208.1"/>
    </source>
</evidence>
<dbReference type="EMBL" id="FNTV01000002">
    <property type="protein sequence ID" value="SEF12208.1"/>
    <property type="molecule type" value="Genomic_DNA"/>
</dbReference>
<feature type="compositionally biased region" description="Low complexity" evidence="1">
    <location>
        <begin position="153"/>
        <end position="170"/>
    </location>
</feature>
<evidence type="ECO:0008006" key="4">
    <source>
        <dbReference type="Google" id="ProtNLM"/>
    </source>
</evidence>
<feature type="region of interest" description="Disordered" evidence="1">
    <location>
        <begin position="143"/>
        <end position="189"/>
    </location>
</feature>
<evidence type="ECO:0000256" key="1">
    <source>
        <dbReference type="SAM" id="MobiDB-lite"/>
    </source>
</evidence>
<sequence>MSQRTAIVFGPVQPAWDNGEFFAPITERLRSQGFTVQLIDTVALVEATMTVEELAALWFTRLGHLEHVDLVCGNALGGAVAQAYATHMDASVPVLSVSGPGRSDQLLSQRLEEIADLANRGLIDEALALLHRRVSACNAKAAQQPNSPVIHPSTARVSARSEESSAANTAVSPASIHRGSTAPGTTGRRTAAQRLTLGLRMLCDLDLAEALSNYHGMITTVVGADSQLVTARHVVPAPRSETFVFDRAGMRPHHDRPEILDSVVATLIKELETV</sequence>
<reference evidence="2 3" key="1">
    <citation type="submission" date="2016-10" db="EMBL/GenBank/DDBJ databases">
        <authorList>
            <person name="de Groot N.N."/>
        </authorList>
    </citation>
    <scope>NUCLEOTIDE SEQUENCE [LARGE SCALE GENOMIC DNA]</scope>
    <source>
        <strain evidence="2 3">DSM 22274</strain>
    </source>
</reference>
<name>A0A1H5PGF3_9MICC</name>
<dbReference type="AlphaFoldDB" id="A0A1H5PGF3"/>
<organism evidence="2 3">
    <name type="scientific">Arthrobacter alpinus</name>
    <dbReference type="NCBI Taxonomy" id="656366"/>
    <lineage>
        <taxon>Bacteria</taxon>
        <taxon>Bacillati</taxon>
        <taxon>Actinomycetota</taxon>
        <taxon>Actinomycetes</taxon>
        <taxon>Micrococcales</taxon>
        <taxon>Micrococcaceae</taxon>
        <taxon>Arthrobacter</taxon>
    </lineage>
</organism>
<proteinExistence type="predicted"/>
<dbReference type="RefSeq" id="WP_074713641.1">
    <property type="nucleotide sequence ID" value="NZ_FNTV01000002.1"/>
</dbReference>
<evidence type="ECO:0000313" key="3">
    <source>
        <dbReference type="Proteomes" id="UP000182725"/>
    </source>
</evidence>
<dbReference type="InterPro" id="IPR029058">
    <property type="entry name" value="AB_hydrolase_fold"/>
</dbReference>
<dbReference type="SUPFAM" id="SSF53474">
    <property type="entry name" value="alpha/beta-Hydrolases"/>
    <property type="match status" value="1"/>
</dbReference>
<accession>A0A1H5PGF3</accession>
<protein>
    <recommendedName>
        <fullName evidence="4">Alpha/beta hydrolase</fullName>
    </recommendedName>
</protein>
<gene>
    <name evidence="2" type="ORF">SAMN04489740_4201</name>
</gene>
<dbReference type="Gene3D" id="3.40.50.1820">
    <property type="entry name" value="alpha/beta hydrolase"/>
    <property type="match status" value="1"/>
</dbReference>